<organism evidence="2 3">
    <name type="scientific">Sulfoacidibacillus thermotolerans</name>
    <name type="common">Acidibacillus sulfuroxidans</name>
    <dbReference type="NCBI Taxonomy" id="1765684"/>
    <lineage>
        <taxon>Bacteria</taxon>
        <taxon>Bacillati</taxon>
        <taxon>Bacillota</taxon>
        <taxon>Bacilli</taxon>
        <taxon>Bacillales</taxon>
        <taxon>Alicyclobacillaceae</taxon>
        <taxon>Sulfoacidibacillus</taxon>
    </lineage>
</organism>
<evidence type="ECO:0000313" key="2">
    <source>
        <dbReference type="EMBL" id="PWI55166.1"/>
    </source>
</evidence>
<dbReference type="InterPro" id="IPR039552">
    <property type="entry name" value="IS66_C"/>
</dbReference>
<dbReference type="EMBL" id="MPDK01000042">
    <property type="protein sequence ID" value="PWI55166.1"/>
    <property type="molecule type" value="Genomic_DNA"/>
</dbReference>
<proteinExistence type="predicted"/>
<keyword evidence="3" id="KW-1185">Reference proteome</keyword>
<evidence type="ECO:0000313" key="3">
    <source>
        <dbReference type="Proteomes" id="UP000245380"/>
    </source>
</evidence>
<comment type="caution">
    <text evidence="2">The sequence shown here is derived from an EMBL/GenBank/DDBJ whole genome shotgun (WGS) entry which is preliminary data.</text>
</comment>
<reference evidence="2 3" key="1">
    <citation type="submission" date="2016-11" db="EMBL/GenBank/DDBJ databases">
        <title>Comparative genomics of Acidibacillus ferroxidans species.</title>
        <authorList>
            <person name="Oliveira G."/>
            <person name="Nunes G."/>
            <person name="Oliveira R."/>
            <person name="Araujo F."/>
            <person name="Salim A."/>
            <person name="Scholte L."/>
            <person name="Morais D."/>
            <person name="Nancucheo I."/>
            <person name="Johnson D.B."/>
            <person name="Grail B."/>
            <person name="Bittencourt J."/>
            <person name="Valadares R."/>
        </authorList>
    </citation>
    <scope>NUCLEOTIDE SEQUENCE [LARGE SCALE GENOMIC DNA]</scope>
    <source>
        <strain evidence="2 3">Y002</strain>
    </source>
</reference>
<gene>
    <name evidence="2" type="ORF">BM613_13410</name>
</gene>
<dbReference type="AlphaFoldDB" id="A0A2U3D1J1"/>
<name>A0A2U3D1J1_SULT2</name>
<dbReference type="Proteomes" id="UP000245380">
    <property type="component" value="Unassembled WGS sequence"/>
</dbReference>
<sequence length="85" mass="10008">METAKENGLDLYLYLEYLFERIPNIQTDERAAMYDVLMWSERLPERIHGRTKKHRMRNDPAGSPLGLFVTHEFGELWREGKVGAI</sequence>
<feature type="domain" description="Transposase IS66 C-terminal" evidence="1">
    <location>
        <begin position="1"/>
        <end position="30"/>
    </location>
</feature>
<dbReference type="Pfam" id="PF13817">
    <property type="entry name" value="DDE_Tnp_IS66_C"/>
    <property type="match status" value="1"/>
</dbReference>
<protein>
    <recommendedName>
        <fullName evidence="1">Transposase IS66 C-terminal domain-containing protein</fullName>
    </recommendedName>
</protein>
<evidence type="ECO:0000259" key="1">
    <source>
        <dbReference type="Pfam" id="PF13817"/>
    </source>
</evidence>
<accession>A0A2U3D1J1</accession>